<keyword evidence="1" id="KW-1185">Reference proteome</keyword>
<sequence length="251" mass="28800">MTSRIVEHFESIQKNMGAFESYIDEEIVHIETNTIQKEMSEINVLTCTIDHNNNPHRNHPQIRSNSGSKWPCTGHYKPELGLGLLKKLFDTINTGNSNENSQFQATNKIDDLDNNVHSIQQTDHSSSIIPMNDNCVQFYNDSNQTYDKNNIINISTSTVQMTVDPQAIDNHNGFHNQHYHYDYDSNIASSPDIFLTHPSSNDHNNYHDRQNLSPGTNFFDNESVFPPITLESPQLIMNINENDPNFLQPFY</sequence>
<dbReference type="GO" id="GO:0016301">
    <property type="term" value="F:kinase activity"/>
    <property type="evidence" value="ECO:0007669"/>
    <property type="project" value="UniProtKB-KW"/>
</dbReference>
<name>A0A6P6YF15_DERPT</name>
<dbReference type="Proteomes" id="UP000515146">
    <property type="component" value="Unplaced"/>
</dbReference>
<dbReference type="RefSeq" id="XP_027203840.1">
    <property type="nucleotide sequence ID" value="XM_027348039.1"/>
</dbReference>
<dbReference type="KEGG" id="dpte:113797623"/>
<dbReference type="OMA" id="AMEYNDF"/>
<dbReference type="AlphaFoldDB" id="A0A6P6YF15"/>
<evidence type="ECO:0000313" key="1">
    <source>
        <dbReference type="Proteomes" id="UP000515146"/>
    </source>
</evidence>
<keyword evidence="2" id="KW-0418">Kinase</keyword>
<gene>
    <name evidence="2" type="primary">LOC113797623</name>
</gene>
<reference evidence="2" key="1">
    <citation type="submission" date="2025-08" db="UniProtKB">
        <authorList>
            <consortium name="RefSeq"/>
        </authorList>
    </citation>
    <scope>IDENTIFICATION</scope>
    <source>
        <strain evidence="2">Airmid</strain>
    </source>
</reference>
<protein>
    <submittedName>
        <fullName evidence="2">Probable serine/threonine-protein kinase fhkB</fullName>
    </submittedName>
</protein>
<proteinExistence type="predicted"/>
<keyword evidence="2" id="KW-0808">Transferase</keyword>
<evidence type="ECO:0000313" key="2">
    <source>
        <dbReference type="RefSeq" id="XP_027203840.1"/>
    </source>
</evidence>
<dbReference type="OrthoDB" id="10499131at2759"/>
<organism evidence="1 2">
    <name type="scientific">Dermatophagoides pteronyssinus</name>
    <name type="common">European house dust mite</name>
    <dbReference type="NCBI Taxonomy" id="6956"/>
    <lineage>
        <taxon>Eukaryota</taxon>
        <taxon>Metazoa</taxon>
        <taxon>Ecdysozoa</taxon>
        <taxon>Arthropoda</taxon>
        <taxon>Chelicerata</taxon>
        <taxon>Arachnida</taxon>
        <taxon>Acari</taxon>
        <taxon>Acariformes</taxon>
        <taxon>Sarcoptiformes</taxon>
        <taxon>Astigmata</taxon>
        <taxon>Psoroptidia</taxon>
        <taxon>Analgoidea</taxon>
        <taxon>Pyroglyphidae</taxon>
        <taxon>Dermatophagoidinae</taxon>
        <taxon>Dermatophagoides</taxon>
    </lineage>
</organism>
<dbReference type="InParanoid" id="A0A6P6YF15"/>
<accession>A0A6P6YF15</accession>